<keyword evidence="6 7" id="KW-0472">Membrane</keyword>
<dbReference type="RefSeq" id="WP_344060465.1">
    <property type="nucleotide sequence ID" value="NZ_BAAAOH010000001.1"/>
</dbReference>
<feature type="transmembrane region" description="Helical" evidence="7">
    <location>
        <begin position="82"/>
        <end position="108"/>
    </location>
</feature>
<dbReference type="EMBL" id="BAAAOH010000001">
    <property type="protein sequence ID" value="GAA1983723.1"/>
    <property type="molecule type" value="Genomic_DNA"/>
</dbReference>
<name>A0ABP5DR73_9MICO</name>
<gene>
    <name evidence="10" type="ORF">GCM10009777_17030</name>
</gene>
<dbReference type="InterPro" id="IPR008984">
    <property type="entry name" value="SMAD_FHA_dom_sf"/>
</dbReference>
<dbReference type="CDD" id="cd00060">
    <property type="entry name" value="FHA"/>
    <property type="match status" value="1"/>
</dbReference>
<keyword evidence="2" id="KW-1003">Cell membrane</keyword>
<evidence type="ECO:0000259" key="8">
    <source>
        <dbReference type="Pfam" id="PF00498"/>
    </source>
</evidence>
<dbReference type="PANTHER" id="PTHR36115:SF6">
    <property type="entry name" value="PROLINE-RICH ANTIGEN HOMOLOG"/>
    <property type="match status" value="1"/>
</dbReference>
<evidence type="ECO:0000256" key="6">
    <source>
        <dbReference type="ARBA" id="ARBA00023136"/>
    </source>
</evidence>
<evidence type="ECO:0000256" key="5">
    <source>
        <dbReference type="ARBA" id="ARBA00022989"/>
    </source>
</evidence>
<protein>
    <recommendedName>
        <fullName evidence="12">FHA domain-containing protein</fullName>
    </recommendedName>
</protein>
<evidence type="ECO:0000256" key="1">
    <source>
        <dbReference type="ARBA" id="ARBA00004651"/>
    </source>
</evidence>
<dbReference type="PANTHER" id="PTHR36115">
    <property type="entry name" value="PROLINE-RICH ANTIGEN HOMOLOG-RELATED"/>
    <property type="match status" value="1"/>
</dbReference>
<evidence type="ECO:0000259" key="9">
    <source>
        <dbReference type="Pfam" id="PF06271"/>
    </source>
</evidence>
<sequence length="449" mass="45838">MIWEIDEAAPVIEGIDGSGRPIPSYAASLGLLPAPFGRRVAATAVEVAIVLVLLLPLLIGAVPALIRLAASPDPQRALPDSAGLILIIVCVIASCVLTTAFIVVQMALHGRRGVTVGKALFGIRSINVRTLDRPGFWRGEVVRYLVMWASFIVPLIGPLLVIALSPLLDQERRGRGWPDLAGATWFVDVRNGLNPYDAKRMRIARKTAATNLQDERPALPSLATPATPETHAAHAPAAYIPVPRSSGGVLGAHRPDPAAAPAAAAPAAASPFPAAPAPPAAAPAAPATAPAAPAAAVAAVPVVPAPSPPRPSTGPPGLISEVPGASVARALTVAIRLDNGETIDVEGGGLLIGRSPAAAPGERGMGLHALSDDAKSVSKTHIALVRSGNALIAVDRASTNGSSLVRGGIVRALVPGEGVETADGDTIRFGDRSAEVMIGRSGSDDRNPR</sequence>
<feature type="domain" description="RDD" evidence="9">
    <location>
        <begin position="34"/>
        <end position="181"/>
    </location>
</feature>
<comment type="caution">
    <text evidence="10">The sequence shown here is derived from an EMBL/GenBank/DDBJ whole genome shotgun (WGS) entry which is preliminary data.</text>
</comment>
<evidence type="ECO:0000313" key="10">
    <source>
        <dbReference type="EMBL" id="GAA1983723.1"/>
    </source>
</evidence>
<feature type="transmembrane region" description="Helical" evidence="7">
    <location>
        <begin position="145"/>
        <end position="168"/>
    </location>
</feature>
<dbReference type="InterPro" id="IPR010432">
    <property type="entry name" value="RDD"/>
</dbReference>
<keyword evidence="11" id="KW-1185">Reference proteome</keyword>
<dbReference type="Pfam" id="PF00498">
    <property type="entry name" value="FHA"/>
    <property type="match status" value="1"/>
</dbReference>
<proteinExistence type="predicted"/>
<evidence type="ECO:0000256" key="2">
    <source>
        <dbReference type="ARBA" id="ARBA00022475"/>
    </source>
</evidence>
<organism evidence="10 11">
    <name type="scientific">Microbacterium pumilum</name>
    <dbReference type="NCBI Taxonomy" id="344165"/>
    <lineage>
        <taxon>Bacteria</taxon>
        <taxon>Bacillati</taxon>
        <taxon>Actinomycetota</taxon>
        <taxon>Actinomycetes</taxon>
        <taxon>Micrococcales</taxon>
        <taxon>Microbacteriaceae</taxon>
        <taxon>Microbacterium</taxon>
    </lineage>
</organism>
<accession>A0ABP5DR73</accession>
<dbReference type="Gene3D" id="2.60.200.20">
    <property type="match status" value="1"/>
</dbReference>
<feature type="domain" description="FHA" evidence="8">
    <location>
        <begin position="373"/>
        <end position="430"/>
    </location>
</feature>
<dbReference type="InterPro" id="IPR000253">
    <property type="entry name" value="FHA_dom"/>
</dbReference>
<reference evidence="11" key="1">
    <citation type="journal article" date="2019" name="Int. J. Syst. Evol. Microbiol.">
        <title>The Global Catalogue of Microorganisms (GCM) 10K type strain sequencing project: providing services to taxonomists for standard genome sequencing and annotation.</title>
        <authorList>
            <consortium name="The Broad Institute Genomics Platform"/>
            <consortium name="The Broad Institute Genome Sequencing Center for Infectious Disease"/>
            <person name="Wu L."/>
            <person name="Ma J."/>
        </authorList>
    </citation>
    <scope>NUCLEOTIDE SEQUENCE [LARGE SCALE GENOMIC DNA]</scope>
    <source>
        <strain evidence="11">JCM 14902</strain>
    </source>
</reference>
<evidence type="ECO:0000256" key="4">
    <source>
        <dbReference type="ARBA" id="ARBA00022692"/>
    </source>
</evidence>
<comment type="subcellular location">
    <subcellularLocation>
        <location evidence="1">Cell membrane</location>
        <topology evidence="1">Multi-pass membrane protein</topology>
    </subcellularLocation>
</comment>
<evidence type="ECO:0000313" key="11">
    <source>
        <dbReference type="Proteomes" id="UP001500326"/>
    </source>
</evidence>
<evidence type="ECO:0000256" key="7">
    <source>
        <dbReference type="SAM" id="Phobius"/>
    </source>
</evidence>
<evidence type="ECO:0008006" key="12">
    <source>
        <dbReference type="Google" id="ProtNLM"/>
    </source>
</evidence>
<feature type="transmembrane region" description="Helical" evidence="7">
    <location>
        <begin position="47"/>
        <end position="70"/>
    </location>
</feature>
<evidence type="ECO:0000256" key="3">
    <source>
        <dbReference type="ARBA" id="ARBA00022553"/>
    </source>
</evidence>
<dbReference type="InterPro" id="IPR051791">
    <property type="entry name" value="Pra-immunoreactive"/>
</dbReference>
<dbReference type="Pfam" id="PF06271">
    <property type="entry name" value="RDD"/>
    <property type="match status" value="1"/>
</dbReference>
<keyword evidence="5 7" id="KW-1133">Transmembrane helix</keyword>
<dbReference type="Proteomes" id="UP001500326">
    <property type="component" value="Unassembled WGS sequence"/>
</dbReference>
<keyword evidence="3" id="KW-0597">Phosphoprotein</keyword>
<keyword evidence="4 7" id="KW-0812">Transmembrane</keyword>
<dbReference type="SUPFAM" id="SSF49879">
    <property type="entry name" value="SMAD/FHA domain"/>
    <property type="match status" value="1"/>
</dbReference>